<keyword evidence="2" id="KW-1133">Transmembrane helix</keyword>
<dbReference type="EMBL" id="CP036339">
    <property type="protein sequence ID" value="QDT73817.1"/>
    <property type="molecule type" value="Genomic_DNA"/>
</dbReference>
<protein>
    <submittedName>
        <fullName evidence="3">Uncharacterized protein</fullName>
    </submittedName>
</protein>
<keyword evidence="2" id="KW-0472">Membrane</keyword>
<dbReference type="RefSeq" id="WP_168206912.1">
    <property type="nucleotide sequence ID" value="NZ_CP036339.1"/>
</dbReference>
<evidence type="ECO:0000313" key="3">
    <source>
        <dbReference type="EMBL" id="QDT73817.1"/>
    </source>
</evidence>
<dbReference type="AlphaFoldDB" id="A0A517TZK5"/>
<name>A0A517TZK5_9BACT</name>
<proteinExistence type="predicted"/>
<feature type="transmembrane region" description="Helical" evidence="2">
    <location>
        <begin position="140"/>
        <end position="162"/>
    </location>
</feature>
<keyword evidence="4" id="KW-1185">Reference proteome</keyword>
<accession>A0A517TZK5</accession>
<dbReference type="KEGG" id="llh:I41_30080"/>
<feature type="transmembrane region" description="Helical" evidence="2">
    <location>
        <begin position="110"/>
        <end position="128"/>
    </location>
</feature>
<evidence type="ECO:0000256" key="1">
    <source>
        <dbReference type="SAM" id="MobiDB-lite"/>
    </source>
</evidence>
<organism evidence="3 4">
    <name type="scientific">Lacipirellula limnantheis</name>
    <dbReference type="NCBI Taxonomy" id="2528024"/>
    <lineage>
        <taxon>Bacteria</taxon>
        <taxon>Pseudomonadati</taxon>
        <taxon>Planctomycetota</taxon>
        <taxon>Planctomycetia</taxon>
        <taxon>Pirellulales</taxon>
        <taxon>Lacipirellulaceae</taxon>
        <taxon>Lacipirellula</taxon>
    </lineage>
</organism>
<feature type="region of interest" description="Disordered" evidence="1">
    <location>
        <begin position="198"/>
        <end position="221"/>
    </location>
</feature>
<dbReference type="Pfam" id="PF10754">
    <property type="entry name" value="DUF2569"/>
    <property type="match status" value="1"/>
</dbReference>
<dbReference type="Proteomes" id="UP000317909">
    <property type="component" value="Chromosome"/>
</dbReference>
<evidence type="ECO:0000313" key="4">
    <source>
        <dbReference type="Proteomes" id="UP000317909"/>
    </source>
</evidence>
<evidence type="ECO:0000256" key="2">
    <source>
        <dbReference type="SAM" id="Phobius"/>
    </source>
</evidence>
<feature type="transmembrane region" description="Helical" evidence="2">
    <location>
        <begin position="32"/>
        <end position="57"/>
    </location>
</feature>
<sequence length="221" mass="24433">MPPSAKRRSILVKSAQHVDENGVPTIQSSVGLMLLGFALFVSVPATALGLLYTFSMAATGEATDGRETWALASNYRLMLWVTGNLRAFYLGWMCLAAYNFFAQRSAAPRMLMQLFAGGIVLSLLEGWWEASFADGDEAYAMRAMGDATRGAFWAAIWFIYVWRSRSVSKVFVYPLPERAEPMEIVEFVEATEAIESMTTGRNEAADSRSRLPHLGKTTSSM</sequence>
<reference evidence="3 4" key="1">
    <citation type="submission" date="2019-02" db="EMBL/GenBank/DDBJ databases">
        <title>Deep-cultivation of Planctomycetes and their phenomic and genomic characterization uncovers novel biology.</title>
        <authorList>
            <person name="Wiegand S."/>
            <person name="Jogler M."/>
            <person name="Boedeker C."/>
            <person name="Pinto D."/>
            <person name="Vollmers J."/>
            <person name="Rivas-Marin E."/>
            <person name="Kohn T."/>
            <person name="Peeters S.H."/>
            <person name="Heuer A."/>
            <person name="Rast P."/>
            <person name="Oberbeckmann S."/>
            <person name="Bunk B."/>
            <person name="Jeske O."/>
            <person name="Meyerdierks A."/>
            <person name="Storesund J.E."/>
            <person name="Kallscheuer N."/>
            <person name="Luecker S."/>
            <person name="Lage O.M."/>
            <person name="Pohl T."/>
            <person name="Merkel B.J."/>
            <person name="Hornburger P."/>
            <person name="Mueller R.-W."/>
            <person name="Bruemmer F."/>
            <person name="Labrenz M."/>
            <person name="Spormann A.M."/>
            <person name="Op den Camp H."/>
            <person name="Overmann J."/>
            <person name="Amann R."/>
            <person name="Jetten M.S.M."/>
            <person name="Mascher T."/>
            <person name="Medema M.H."/>
            <person name="Devos D.P."/>
            <person name="Kaster A.-K."/>
            <person name="Ovreas L."/>
            <person name="Rohde M."/>
            <person name="Galperin M.Y."/>
            <person name="Jogler C."/>
        </authorList>
    </citation>
    <scope>NUCLEOTIDE SEQUENCE [LARGE SCALE GENOMIC DNA]</scope>
    <source>
        <strain evidence="3 4">I41</strain>
    </source>
</reference>
<keyword evidence="2" id="KW-0812">Transmembrane</keyword>
<dbReference type="InterPro" id="IPR019690">
    <property type="entry name" value="DUF2569"/>
</dbReference>
<feature type="transmembrane region" description="Helical" evidence="2">
    <location>
        <begin position="77"/>
        <end position="98"/>
    </location>
</feature>
<gene>
    <name evidence="3" type="ORF">I41_30080</name>
</gene>